<name>A0ACB9NB75_BAUVA</name>
<gene>
    <name evidence="1" type="ORF">L6164_018191</name>
</gene>
<sequence length="1010" mass="107633">MLVLVGNVQGTMTSLASPVSLGSLVGLSSSGRSHSIGRRVSFSRGNFKVTKRWHYVSLSVCKYSVTTADFIADQGNAVSLDSNNSGSKGADSDGGFVLKPPPKPVLMSSATKSSSGLGMKSEAWGPSEASGDSDDVEERKKVIESLGDVLEKAEKLEKSNLDGKRNNGAVDKPMVSNTTANPRTDRPVNSTENRKAKTTKSVWRKGDTVANVQKVIKEVPKPNIKYGERSQTGGGERVTSQSRSPLRAPQPLSKPQPMLQAKPSIAPPPIKKPVVLKDKGAVDTPGKTKERKPILIDKFAGKKPVVDPLIAQAVLAPPKPGKAPPPGKFRGEYRKKGASAGAPRRRIVDDDEDTSELDVSIPGTTTARKGRKWSKASRKAARLQAAKDAAPIKVEILEVSNKGMLIEELAYNLAISEGEILGYLYSKGIKPDGVQTLDQDMVKMICKEYDVEVIGTDPVKVEELVKKREIIDEEDPDKLKDRPPVITIMGHVDHGKTTLLDYIRKAKVAASEAGGITQGIGAYKVQVPVDGKLLPCVFLDTPGHEAFGAMRARGASVTDIVIIVVAADDGIGPQTNEAIAHAKAAGVPIIIAINKIDKDGANPERVMQELSSIGLMPEVWGGDIPMVQISALKGENIDDLLETVMLVAELQELKANPDRTAKGTVIEAGLDKSKGPFATFIVQNGTLKRGDIVVCGEAFGKVRALFDDGGKRVDAAAPSIPVQVIGLNNVPIAGDEFEVVDSLDAAREKAEARAESLRNERISAKAGDGKVTLSSLASAVSSGKLSGLDLHQLNIILKVDLQGSIEAVRQALQVLPQDNVTLKFLLEATGDVSTSDIDLAVASKAIILGFNVRAPGSVKSYAENKGVEIRLYKVIYELIDDVRKAMEGLLEPVGEQITIGSAEVRAIFASGSGRVAGCMVTQGKVTKGCSIRVIRKGKVVHVGILDSLRRVKEIVKEVSTGLECGLGLEDYDDWQEGDILEAFNTVQKKRTLEEASASMAAAVEGVGVHL</sequence>
<organism evidence="1 2">
    <name type="scientific">Bauhinia variegata</name>
    <name type="common">Purple orchid tree</name>
    <name type="synonym">Phanera variegata</name>
    <dbReference type="NCBI Taxonomy" id="167791"/>
    <lineage>
        <taxon>Eukaryota</taxon>
        <taxon>Viridiplantae</taxon>
        <taxon>Streptophyta</taxon>
        <taxon>Embryophyta</taxon>
        <taxon>Tracheophyta</taxon>
        <taxon>Spermatophyta</taxon>
        <taxon>Magnoliopsida</taxon>
        <taxon>eudicotyledons</taxon>
        <taxon>Gunneridae</taxon>
        <taxon>Pentapetalae</taxon>
        <taxon>rosids</taxon>
        <taxon>fabids</taxon>
        <taxon>Fabales</taxon>
        <taxon>Fabaceae</taxon>
        <taxon>Cercidoideae</taxon>
        <taxon>Cercideae</taxon>
        <taxon>Bauhiniinae</taxon>
        <taxon>Bauhinia</taxon>
    </lineage>
</organism>
<proteinExistence type="predicted"/>
<evidence type="ECO:0000313" key="1">
    <source>
        <dbReference type="EMBL" id="KAI4333367.1"/>
    </source>
</evidence>
<reference evidence="1 2" key="1">
    <citation type="journal article" date="2022" name="DNA Res.">
        <title>Chromosomal-level genome assembly of the orchid tree Bauhinia variegata (Leguminosae; Cercidoideae) supports the allotetraploid origin hypothesis of Bauhinia.</title>
        <authorList>
            <person name="Zhong Y."/>
            <person name="Chen Y."/>
            <person name="Zheng D."/>
            <person name="Pang J."/>
            <person name="Liu Y."/>
            <person name="Luo S."/>
            <person name="Meng S."/>
            <person name="Qian L."/>
            <person name="Wei D."/>
            <person name="Dai S."/>
            <person name="Zhou R."/>
        </authorList>
    </citation>
    <scope>NUCLEOTIDE SEQUENCE [LARGE SCALE GENOMIC DNA]</scope>
    <source>
        <strain evidence="1">BV-YZ2020</strain>
    </source>
</reference>
<keyword evidence="2" id="KW-1185">Reference proteome</keyword>
<accession>A0ACB9NB75</accession>
<dbReference type="EMBL" id="CM039432">
    <property type="protein sequence ID" value="KAI4333367.1"/>
    <property type="molecule type" value="Genomic_DNA"/>
</dbReference>
<protein>
    <submittedName>
        <fullName evidence="1">Uncharacterized protein</fullName>
    </submittedName>
</protein>
<comment type="caution">
    <text evidence="1">The sequence shown here is derived from an EMBL/GenBank/DDBJ whole genome shotgun (WGS) entry which is preliminary data.</text>
</comment>
<dbReference type="Proteomes" id="UP000828941">
    <property type="component" value="Chromosome 7"/>
</dbReference>
<evidence type="ECO:0000313" key="2">
    <source>
        <dbReference type="Proteomes" id="UP000828941"/>
    </source>
</evidence>